<protein>
    <recommendedName>
        <fullName evidence="4">Molybdenum cofactor sulfurase</fullName>
        <shortName evidence="4">MCS</shortName>
        <shortName evidence="4">MOS</shortName>
        <shortName evidence="4">MoCo sulfurase</shortName>
        <ecNumber evidence="4">2.8.1.9</ecNumber>
    </recommendedName>
    <alternativeName>
        <fullName evidence="4">Molybdenum cofactor sulfurtransferase</fullName>
    </alternativeName>
</protein>
<dbReference type="PANTHER" id="PTHR14237:SF80">
    <property type="entry name" value="MOLYBDENUM COFACTOR SULFURASE"/>
    <property type="match status" value="1"/>
</dbReference>
<dbReference type="Gene3D" id="3.40.640.10">
    <property type="entry name" value="Type I PLP-dependent aspartate aminotransferase-like (Major domain)"/>
    <property type="match status" value="1"/>
</dbReference>
<dbReference type="GO" id="GO:0030170">
    <property type="term" value="F:pyridoxal phosphate binding"/>
    <property type="evidence" value="ECO:0007669"/>
    <property type="project" value="UniProtKB-UniRule"/>
</dbReference>
<evidence type="ECO:0000256" key="2">
    <source>
        <dbReference type="ARBA" id="ARBA00022898"/>
    </source>
</evidence>
<comment type="cofactor">
    <cofactor evidence="4">
        <name>pyridoxal 5'-phosphate</name>
        <dbReference type="ChEBI" id="CHEBI:597326"/>
    </cofactor>
</comment>
<dbReference type="HAMAP" id="MF_03050">
    <property type="entry name" value="MOCOS"/>
    <property type="match status" value="1"/>
</dbReference>
<organism evidence="6 7">
    <name type="scientific">Hymenoscyphus fraxineus</name>
    <dbReference type="NCBI Taxonomy" id="746836"/>
    <lineage>
        <taxon>Eukaryota</taxon>
        <taxon>Fungi</taxon>
        <taxon>Dikarya</taxon>
        <taxon>Ascomycota</taxon>
        <taxon>Pezizomycotina</taxon>
        <taxon>Leotiomycetes</taxon>
        <taxon>Helotiales</taxon>
        <taxon>Helotiaceae</taxon>
        <taxon>Hymenoscyphus</taxon>
    </lineage>
</organism>
<keyword evidence="7" id="KW-1185">Reference proteome</keyword>
<dbReference type="GO" id="GO:0016829">
    <property type="term" value="F:lyase activity"/>
    <property type="evidence" value="ECO:0007669"/>
    <property type="project" value="UniProtKB-UniRule"/>
</dbReference>
<name>A0A9N9KQJ8_9HELO</name>
<accession>A0A9N9KQJ8</accession>
<dbReference type="InterPro" id="IPR005303">
    <property type="entry name" value="MOCOS_middle"/>
</dbReference>
<evidence type="ECO:0000256" key="4">
    <source>
        <dbReference type="HAMAP-Rule" id="MF_03050"/>
    </source>
</evidence>
<dbReference type="AlphaFoldDB" id="A0A9N9KQJ8"/>
<sequence>MEYLPKVPNKTPPALQIHRSNYLPLTPPEKNEHANYPSGFLVLVEEKGKTISSLTVAMEGHYNRHVESFREKEYPMLKDAIYLDHAGTTLCSKSLMERFTADMMSNLYGNPHSASPSSQLSTSRIEDTRLKVLQYFGADPEDFDVVFVANATAGIKLVMEALRALDGGFSYTYHRDSHTSLVGVREGAIASYCLDDGEVENWLSGNANNESAPVATRLFAYPAQSNLDGRRLPLSWAERVKLLCSPTNSTIYTLLDASALVSTAQLDLSDIDKAPDFTVLSFYKIFGFPDLGALVVRKDSGAILQKRKYFGGGTVDVVLSVKEQWHALKGQSLHESLEDGTLPFHNIMALSSAIDVHADLYGSMDRIAKHTSFLAQKLYTGLKALKHYNSLSVCVVYSKGDAFEENMQGPVIAFNIQNSQRAWVSNVEFERLASIRNFHIRSGGLCNPGGVAKFLDLEPWEVRRNFSAGFRCGVESDIYAGKITGIIRASVGAMSTVGDVEAFVSFVKEFYVENKPAHYKLKPKTETKASNHLFVESLTIYPIKSCGGYSIPASANWEIRPEGLAWDREWCLVHQGTGQALSQKRYPKMSLIRPTLDFDQGLLHIEYQNGPTSEPQKTSIPLSAHPTFCSPGTGNKLLSSRVCGDNIIAQTYNSEIGDFFTQVLEVPCTLARFPAGGSGFGSRHSKAHMQKHQRLKNDHPNMGSIPGAYPSTITPPDSDCEVTPRPILLSNESPILSINKSSLNALNKAIVETGGSPASAAVFRANIVIASKSPETEKPYDEDYWTRVRIGQQDFQMLGSCRRCHMICINQDTAEKDEEPFVTLAKTRRFDSKVFFGSHMCHVPDMLGTKDSQFPTIRVGDFVSVDAAKEM</sequence>
<dbReference type="Pfam" id="PF00266">
    <property type="entry name" value="Aminotran_5"/>
    <property type="match status" value="1"/>
</dbReference>
<dbReference type="GO" id="GO:0030151">
    <property type="term" value="F:molybdenum ion binding"/>
    <property type="evidence" value="ECO:0007669"/>
    <property type="project" value="UniProtKB-UniRule"/>
</dbReference>
<dbReference type="PROSITE" id="PS51340">
    <property type="entry name" value="MOSC"/>
    <property type="match status" value="1"/>
</dbReference>
<dbReference type="Pfam" id="PF03476">
    <property type="entry name" value="MOSC_N"/>
    <property type="match status" value="1"/>
</dbReference>
<dbReference type="EC" id="2.8.1.9" evidence="4"/>
<evidence type="ECO:0000256" key="1">
    <source>
        <dbReference type="ARBA" id="ARBA00022679"/>
    </source>
</evidence>
<dbReference type="InterPro" id="IPR028886">
    <property type="entry name" value="MoCo_sulfurase"/>
</dbReference>
<dbReference type="GO" id="GO:0006777">
    <property type="term" value="P:Mo-molybdopterin cofactor biosynthetic process"/>
    <property type="evidence" value="ECO:0007669"/>
    <property type="project" value="UniProtKB-UniRule"/>
</dbReference>
<evidence type="ECO:0000259" key="5">
    <source>
        <dbReference type="PROSITE" id="PS51340"/>
    </source>
</evidence>
<dbReference type="GO" id="GO:0008265">
    <property type="term" value="F:molybdenum cofactor sulfurtransferase activity"/>
    <property type="evidence" value="ECO:0007669"/>
    <property type="project" value="UniProtKB-UniRule"/>
</dbReference>
<dbReference type="SUPFAM" id="SSF53383">
    <property type="entry name" value="PLP-dependent transferases"/>
    <property type="match status" value="1"/>
</dbReference>
<dbReference type="InterPro" id="IPR005302">
    <property type="entry name" value="MoCF_Sase_C"/>
</dbReference>
<dbReference type="SUPFAM" id="SSF141673">
    <property type="entry name" value="MOSC N-terminal domain-like"/>
    <property type="match status" value="1"/>
</dbReference>
<reference evidence="6" key="1">
    <citation type="submission" date="2021-07" db="EMBL/GenBank/DDBJ databases">
        <authorList>
            <person name="Durling M."/>
        </authorList>
    </citation>
    <scope>NUCLEOTIDE SEQUENCE</scope>
</reference>
<evidence type="ECO:0000313" key="7">
    <source>
        <dbReference type="Proteomes" id="UP000696280"/>
    </source>
</evidence>
<dbReference type="InterPro" id="IPR015424">
    <property type="entry name" value="PyrdxlP-dep_Trfase"/>
</dbReference>
<comment type="caution">
    <text evidence="6">The sequence shown here is derived from an EMBL/GenBank/DDBJ whole genome shotgun (WGS) entry which is preliminary data.</text>
</comment>
<dbReference type="Proteomes" id="UP000696280">
    <property type="component" value="Unassembled WGS sequence"/>
</dbReference>
<gene>
    <name evidence="4" type="primary">hxB</name>
    <name evidence="6" type="ORF">HYFRA_00008051</name>
</gene>
<dbReference type="OrthoDB" id="10264306at2759"/>
<dbReference type="InterPro" id="IPR015421">
    <property type="entry name" value="PyrdxlP-dep_Trfase_major"/>
</dbReference>
<proteinExistence type="inferred from homology"/>
<comment type="function">
    <text evidence="4">Sulfurates the molybdenum cofactor. Sulfation of molybdenum is essential for xanthine dehydrogenase (XDH) and aldehyde oxidase (ADO) enzymes in which molybdenum cofactor is liganded by 1 oxygen and 1 sulfur atom in active form.</text>
</comment>
<dbReference type="InterPro" id="IPR015422">
    <property type="entry name" value="PyrdxlP-dep_Trfase_small"/>
</dbReference>
<keyword evidence="2 4" id="KW-0663">Pyridoxal phosphate</keyword>
<keyword evidence="3 4" id="KW-0501">Molybdenum cofactor biosynthesis</keyword>
<comment type="similarity">
    <text evidence="4">Belongs to the class-V pyridoxal-phosphate-dependent aminotransferase family. MOCOS subfamily.</text>
</comment>
<comment type="catalytic activity">
    <reaction evidence="4">
        <text>Mo-molybdopterin + L-cysteine + AH2 = thio-Mo-molybdopterin + L-alanine + A + H2O</text>
        <dbReference type="Rhea" id="RHEA:42636"/>
        <dbReference type="ChEBI" id="CHEBI:13193"/>
        <dbReference type="ChEBI" id="CHEBI:15377"/>
        <dbReference type="ChEBI" id="CHEBI:17499"/>
        <dbReference type="ChEBI" id="CHEBI:35235"/>
        <dbReference type="ChEBI" id="CHEBI:57972"/>
        <dbReference type="ChEBI" id="CHEBI:71302"/>
        <dbReference type="ChEBI" id="CHEBI:82685"/>
        <dbReference type="EC" id="2.8.1.9"/>
    </reaction>
</comment>
<dbReference type="EMBL" id="CAJVRL010000041">
    <property type="protein sequence ID" value="CAG8951301.1"/>
    <property type="molecule type" value="Genomic_DNA"/>
</dbReference>
<evidence type="ECO:0000313" key="6">
    <source>
        <dbReference type="EMBL" id="CAG8951301.1"/>
    </source>
</evidence>
<feature type="active site" evidence="4">
    <location>
        <position position="446"/>
    </location>
</feature>
<keyword evidence="1 4" id="KW-0808">Transferase</keyword>
<dbReference type="PANTHER" id="PTHR14237">
    <property type="entry name" value="MOLYBDOPTERIN COFACTOR SULFURASE MOSC"/>
    <property type="match status" value="1"/>
</dbReference>
<dbReference type="Pfam" id="PF03473">
    <property type="entry name" value="MOSC"/>
    <property type="match status" value="1"/>
</dbReference>
<feature type="modified residue" description="N6-(pyridoxal phosphate)lysine" evidence="4">
    <location>
        <position position="284"/>
    </location>
</feature>
<evidence type="ECO:0000256" key="3">
    <source>
        <dbReference type="ARBA" id="ARBA00023150"/>
    </source>
</evidence>
<dbReference type="Gene3D" id="3.90.1150.10">
    <property type="entry name" value="Aspartate Aminotransferase, domain 1"/>
    <property type="match status" value="1"/>
</dbReference>
<feature type="domain" description="MOSC" evidence="5">
    <location>
        <begin position="703"/>
        <end position="866"/>
    </location>
</feature>
<dbReference type="InterPro" id="IPR000192">
    <property type="entry name" value="Aminotrans_V_dom"/>
</dbReference>